<dbReference type="Pfam" id="PF06388">
    <property type="entry name" value="DUF1075"/>
    <property type="match status" value="1"/>
</dbReference>
<dbReference type="InterPro" id="IPR009432">
    <property type="entry name" value="DUF1075"/>
</dbReference>
<proteinExistence type="inferred from homology"/>
<comment type="subcellular location">
    <subcellularLocation>
        <location evidence="1">Membrane</location>
        <topology evidence="1">Single-pass membrane protein</topology>
    </subcellularLocation>
</comment>
<sequence length="276" mass="29781">MGDLSSLELQSVSVVGEQDAFSGGPISPSVGDRPASPRLSSGRGWKGWRGGGRAGGRSRCGRVRPRQRVWPRQRVPPLPAILAMLPARLRPGRLLSAAPLRLPAPRGAATAGDPARSPGTTRGKGLPGGSGLPAHRVVASCKPSKFDKKILLWTGRFKTEEEIPLRIPPEMLDKARNKARVKACYIMIGLSIIACFAVIASAKKVRYDHVAYLKIMEFCENQEQQLRAAQALANVVSVTPTTPKRLLPIPEAGQLSLGAPLLIRCYFLRLLHVTSP</sequence>
<protein>
    <submittedName>
        <fullName evidence="8">Uncharacterized protein</fullName>
    </submittedName>
</protein>
<dbReference type="Proteomes" id="UP000694382">
    <property type="component" value="Chromosome 3"/>
</dbReference>
<feature type="transmembrane region" description="Helical" evidence="7">
    <location>
        <begin position="183"/>
        <end position="202"/>
    </location>
</feature>
<evidence type="ECO:0000256" key="5">
    <source>
        <dbReference type="ARBA" id="ARBA00023136"/>
    </source>
</evidence>
<evidence type="ECO:0000256" key="3">
    <source>
        <dbReference type="ARBA" id="ARBA00022692"/>
    </source>
</evidence>
<evidence type="ECO:0000313" key="9">
    <source>
        <dbReference type="Proteomes" id="UP000694382"/>
    </source>
</evidence>
<dbReference type="PANTHER" id="PTHR13674">
    <property type="entry name" value="GROWTH AND TRANSFORMATION-DEPENDENT PROTEIN"/>
    <property type="match status" value="1"/>
</dbReference>
<keyword evidence="3 7" id="KW-0812">Transmembrane</keyword>
<evidence type="ECO:0000256" key="2">
    <source>
        <dbReference type="ARBA" id="ARBA00007363"/>
    </source>
</evidence>
<evidence type="ECO:0000313" key="8">
    <source>
        <dbReference type="Ensembl" id="ENSCPVP00000001465.2"/>
    </source>
</evidence>
<dbReference type="PANTHER" id="PTHR13674:SF3">
    <property type="entry name" value="PROTEIN FAM162B"/>
    <property type="match status" value="1"/>
</dbReference>
<reference evidence="8" key="3">
    <citation type="submission" date="2025-09" db="UniProtKB">
        <authorList>
            <consortium name="Ensembl"/>
        </authorList>
    </citation>
    <scope>IDENTIFICATION</scope>
</reference>
<accession>A0A8C3M5Y3</accession>
<reference evidence="8" key="1">
    <citation type="submission" date="2020-02" db="EMBL/GenBank/DDBJ databases">
        <authorList>
            <person name="Enbody D E."/>
            <person name="Pettersson E M."/>
        </authorList>
    </citation>
    <scope>NUCLEOTIDE SEQUENCE [LARGE SCALE GENOMIC DNA]</scope>
</reference>
<evidence type="ECO:0000256" key="1">
    <source>
        <dbReference type="ARBA" id="ARBA00004167"/>
    </source>
</evidence>
<feature type="region of interest" description="Disordered" evidence="6">
    <location>
        <begin position="18"/>
        <end position="65"/>
    </location>
</feature>
<organism evidence="8 9">
    <name type="scientific">Geospiza parvula</name>
    <name type="common">Small tree-finch</name>
    <name type="synonym">Camarhynchus parvulus</name>
    <dbReference type="NCBI Taxonomy" id="87175"/>
    <lineage>
        <taxon>Eukaryota</taxon>
        <taxon>Metazoa</taxon>
        <taxon>Chordata</taxon>
        <taxon>Craniata</taxon>
        <taxon>Vertebrata</taxon>
        <taxon>Euteleostomi</taxon>
        <taxon>Archelosauria</taxon>
        <taxon>Archosauria</taxon>
        <taxon>Dinosauria</taxon>
        <taxon>Saurischia</taxon>
        <taxon>Theropoda</taxon>
        <taxon>Coelurosauria</taxon>
        <taxon>Aves</taxon>
        <taxon>Neognathae</taxon>
        <taxon>Neoaves</taxon>
        <taxon>Telluraves</taxon>
        <taxon>Australaves</taxon>
        <taxon>Passeriformes</taxon>
        <taxon>Thraupidae</taxon>
        <taxon>Camarhynchus</taxon>
    </lineage>
</organism>
<keyword evidence="5 7" id="KW-0472">Membrane</keyword>
<reference evidence="8" key="2">
    <citation type="submission" date="2025-08" db="UniProtKB">
        <authorList>
            <consortium name="Ensembl"/>
        </authorList>
    </citation>
    <scope>IDENTIFICATION</scope>
</reference>
<comment type="similarity">
    <text evidence="2">Belongs to the UPF0389 family.</text>
</comment>
<feature type="compositionally biased region" description="Gly residues" evidence="6">
    <location>
        <begin position="44"/>
        <end position="55"/>
    </location>
</feature>
<accession>A0A8U8BCT7</accession>
<evidence type="ECO:0000256" key="7">
    <source>
        <dbReference type="SAM" id="Phobius"/>
    </source>
</evidence>
<dbReference type="AlphaFoldDB" id="A0A8C3M5Y3"/>
<dbReference type="GO" id="GO:0016020">
    <property type="term" value="C:membrane"/>
    <property type="evidence" value="ECO:0007669"/>
    <property type="project" value="UniProtKB-SubCell"/>
</dbReference>
<name>A0A8C3M5Y3_GEOPR</name>
<dbReference type="Ensembl" id="ENSCPVT00000001532.2">
    <property type="protein sequence ID" value="ENSCPVP00000001465.2"/>
    <property type="gene ID" value="ENSCPVG00000001102.2"/>
</dbReference>
<keyword evidence="9" id="KW-1185">Reference proteome</keyword>
<evidence type="ECO:0000256" key="4">
    <source>
        <dbReference type="ARBA" id="ARBA00022989"/>
    </source>
</evidence>
<evidence type="ECO:0000256" key="6">
    <source>
        <dbReference type="SAM" id="MobiDB-lite"/>
    </source>
</evidence>
<keyword evidence="4 7" id="KW-1133">Transmembrane helix</keyword>
<feature type="region of interest" description="Disordered" evidence="6">
    <location>
        <begin position="105"/>
        <end position="131"/>
    </location>
</feature>